<feature type="transmembrane region" description="Helical" evidence="1">
    <location>
        <begin position="44"/>
        <end position="60"/>
    </location>
</feature>
<sequence length="90" mass="10191">MFTFIVFFIMFYVITILEFDAYLKPALSKMSSNTVKYPSKLIEGWLLVTASLFPLNSVLMARRSGFQLKQSMSFLALILGVILGMIVDVN</sequence>
<feature type="transmembrane region" description="Helical" evidence="1">
    <location>
        <begin position="6"/>
        <end position="23"/>
    </location>
</feature>
<keyword evidence="1" id="KW-1133">Transmembrane helix</keyword>
<dbReference type="GeneID" id="41332311"/>
<keyword evidence="1" id="KW-0812">Transmembrane</keyword>
<evidence type="ECO:0000256" key="1">
    <source>
        <dbReference type="SAM" id="Phobius"/>
    </source>
</evidence>
<dbReference type="RefSeq" id="YP_009665715.1">
    <property type="nucleotide sequence ID" value="NC_043254.1"/>
</dbReference>
<dbReference type="EMBL" id="AY225133">
    <property type="protein sequence ID" value="AAR26863.1"/>
    <property type="molecule type" value="Genomic_DNA"/>
</dbReference>
<evidence type="ECO:0000313" key="2">
    <source>
        <dbReference type="EMBL" id="AAR26863.1"/>
    </source>
</evidence>
<reference evidence="2" key="1">
    <citation type="journal article" date="2003" name="J. Mol. Evol.">
        <title>Comparisons of two large phaeoviral genomes and evolutionary implications.</title>
        <authorList>
            <person name="Delaroque N."/>
            <person name="Boland W."/>
            <person name="Muller D.G."/>
            <person name="Knippers R."/>
        </authorList>
    </citation>
    <scope>NUCLEOTIDE SEQUENCE</scope>
    <source>
        <strain evidence="2">FirrV-1</strain>
    </source>
</reference>
<accession>Q6XM48</accession>
<reference evidence="2" key="2">
    <citation type="submission" date="2003-01" db="EMBL/GenBank/DDBJ databases">
        <title>Partial Nucleotide Sequence of the Feldmannia irregularis Virus FirrV-1 Genome: On the Evolution of Large Phaeoviral Genomes.</title>
        <authorList>
            <person name="Delaroque N."/>
            <person name="Knippers R."/>
            <person name="Mueller D.G."/>
            <person name="Boland W."/>
        </authorList>
    </citation>
    <scope>NUCLEOTIDE SEQUENCE</scope>
    <source>
        <strain evidence="2">FirrV-1</strain>
    </source>
</reference>
<dbReference type="KEGG" id="vg:41332311"/>
<proteinExistence type="predicted"/>
<feature type="transmembrane region" description="Helical" evidence="1">
    <location>
        <begin position="72"/>
        <end position="89"/>
    </location>
</feature>
<organism evidence="2">
    <name type="scientific">Feldmannia irregularis virus a</name>
    <dbReference type="NCBI Taxonomy" id="231992"/>
    <lineage>
        <taxon>Viruses</taxon>
        <taxon>Varidnaviria</taxon>
        <taxon>Bamfordvirae</taxon>
        <taxon>Nucleocytoviricota</taxon>
        <taxon>Megaviricetes</taxon>
        <taxon>Algavirales</taxon>
        <taxon>Phycodnaviridae</taxon>
        <taxon>Phaeovirus</taxon>
        <taxon>Phaeovirus irregularis</taxon>
    </lineage>
</organism>
<protein>
    <submittedName>
        <fullName evidence="2">FirrV-1-A39</fullName>
    </submittedName>
</protein>
<keyword evidence="1" id="KW-0472">Membrane</keyword>
<name>Q6XM48_9PHYC</name>